<dbReference type="InterPro" id="IPR000551">
    <property type="entry name" value="MerR-type_HTH_dom"/>
</dbReference>
<evidence type="ECO:0000259" key="1">
    <source>
        <dbReference type="PROSITE" id="PS50937"/>
    </source>
</evidence>
<dbReference type="Gene3D" id="1.10.1660.10">
    <property type="match status" value="1"/>
</dbReference>
<sequence>MQKLSDSYNDFLAKVIVGIREVSDITGIPVRKLRYWEEKGIIKSVDPDASSRQFNLSDIKKIILISELIEDGYTLDGAAAKVEKRLSKIKSLMDLISLGSSDAPHE</sequence>
<dbReference type="RefSeq" id="WP_208229642.1">
    <property type="nucleotide sequence ID" value="NZ_CP050854.1"/>
</dbReference>
<dbReference type="PROSITE" id="PS50937">
    <property type="entry name" value="HTH_MERR_2"/>
    <property type="match status" value="1"/>
</dbReference>
<reference evidence="2 3" key="1">
    <citation type="submission" date="2020-03" db="EMBL/GenBank/DDBJ databases">
        <authorList>
            <person name="Bakhshi Ganjeh M."/>
        </authorList>
    </citation>
    <scope>NUCLEOTIDE SEQUENCE [LARGE SCALE GENOMIC DNA]</scope>
    <source>
        <strain evidence="3">Iran 50</strain>
    </source>
</reference>
<accession>A0ABX7UTK7</accession>
<keyword evidence="3" id="KW-1185">Reference proteome</keyword>
<name>A0ABX7UTK7_9GAMM</name>
<feature type="domain" description="HTH merR-type" evidence="1">
    <location>
        <begin position="19"/>
        <end position="84"/>
    </location>
</feature>
<evidence type="ECO:0000313" key="3">
    <source>
        <dbReference type="Proteomes" id="UP000671960"/>
    </source>
</evidence>
<organism evidence="2 3">
    <name type="scientific">Brenneria izadpanahii</name>
    <dbReference type="NCBI Taxonomy" id="2722756"/>
    <lineage>
        <taxon>Bacteria</taxon>
        <taxon>Pseudomonadati</taxon>
        <taxon>Pseudomonadota</taxon>
        <taxon>Gammaproteobacteria</taxon>
        <taxon>Enterobacterales</taxon>
        <taxon>Pectobacteriaceae</taxon>
        <taxon>Brenneria</taxon>
    </lineage>
</organism>
<dbReference type="SUPFAM" id="SSF46955">
    <property type="entry name" value="Putative DNA-binding domain"/>
    <property type="match status" value="1"/>
</dbReference>
<dbReference type="EMBL" id="CP050854">
    <property type="protein sequence ID" value="QTF06994.1"/>
    <property type="molecule type" value="Genomic_DNA"/>
</dbReference>
<dbReference type="Pfam" id="PF13411">
    <property type="entry name" value="MerR_1"/>
    <property type="match status" value="1"/>
</dbReference>
<dbReference type="CDD" id="cd01105">
    <property type="entry name" value="HTH_GlnR-like"/>
    <property type="match status" value="1"/>
</dbReference>
<proteinExistence type="predicted"/>
<protein>
    <submittedName>
        <fullName evidence="2">MerR family transcriptional regulator</fullName>
    </submittedName>
</protein>
<dbReference type="SMART" id="SM00422">
    <property type="entry name" value="HTH_MERR"/>
    <property type="match status" value="1"/>
</dbReference>
<dbReference type="Proteomes" id="UP000671960">
    <property type="component" value="Chromosome"/>
</dbReference>
<evidence type="ECO:0000313" key="2">
    <source>
        <dbReference type="EMBL" id="QTF06994.1"/>
    </source>
</evidence>
<dbReference type="InterPro" id="IPR009061">
    <property type="entry name" value="DNA-bd_dom_put_sf"/>
</dbReference>
<gene>
    <name evidence="2" type="ORF">HC231_02910</name>
</gene>